<accession>A0A5E7IPM3</accession>
<name>A0A5E7IPM3_PSEFL</name>
<evidence type="ECO:0000256" key="1">
    <source>
        <dbReference type="SAM" id="MobiDB-lite"/>
    </source>
</evidence>
<dbReference type="Proteomes" id="UP000375525">
    <property type="component" value="Unassembled WGS sequence"/>
</dbReference>
<evidence type="ECO:0008006" key="4">
    <source>
        <dbReference type="Google" id="ProtNLM"/>
    </source>
</evidence>
<proteinExistence type="predicted"/>
<dbReference type="PANTHER" id="PTHR32305">
    <property type="match status" value="1"/>
</dbReference>
<dbReference type="Gene3D" id="2.180.10.10">
    <property type="entry name" value="RHS repeat-associated core"/>
    <property type="match status" value="1"/>
</dbReference>
<feature type="region of interest" description="Disordered" evidence="1">
    <location>
        <begin position="329"/>
        <end position="348"/>
    </location>
</feature>
<dbReference type="PANTHER" id="PTHR32305:SF15">
    <property type="entry name" value="PROTEIN RHSA-RELATED"/>
    <property type="match status" value="1"/>
</dbReference>
<dbReference type="InterPro" id="IPR022385">
    <property type="entry name" value="Rhs_assc_core"/>
</dbReference>
<evidence type="ECO:0000313" key="2">
    <source>
        <dbReference type="EMBL" id="VVO78751.1"/>
    </source>
</evidence>
<sequence length="912" mass="100822">MNTNPDYRTPVVIAHEPRGLPVRQVAYLRQNGLLEALITRQHFDGLGHLVAQWDPRLIEKVPNLTTVYQLSGEPVKVVSVDAGWRLCLAGVAGKILQRWDERGSHWRTTYDNQLRIVGAEESVQGTVETFTYADASADAEHNLRGRLIRQVDTSGVLEFNSISLHDQTLRDSRTLSDVGTFTRHQTYNPFGAMLTQTDAGEHQQQMHYDIAGQLKQVHLKLKSTGTWQPVLANARYNAASQIIEQHAGNGVVSTWAYDEADGRLATLTAGVPGQNLLQHFQYVYDRVGNLLRIDDLAFKPVYFKNQLIDGHRAFTYDSLYQLTSATGHDAAPHSDLPGQPLPSDPDNHLNYTQNYTYDRGGNLIKLVHERALGGYTHRMFIAPNSNRGVRWKEGDPVPDFDTLLDHHGNLRASSPGRPLHWNSRDQLAAATLVERDDGPNDEEIFRYSQGARVFKRHETHTSSTTHFQQVIYLPGLEIRTRDNGEELHVITLPGGRGSVRCLHWVSKKPDGVDQDQLRYSLDDHLGSSIMELDQNARLISHEGYYPYGGTAWLTAVSALEVNYKTIRYSGKEMDECGLYYYGARYYAPWLQRWVSADPEWDVDGLNLYAFVTNNPMRYVDSSGTKKEDAAKQQIIDASNTLSTVNSELKKLNYQLYNLTRTRDIYKTAGKKLLFSVASFAVTFHAGAAGAAVGTGVGSLTGPAAPVVVPATAAVGGIFAAEAAAKFMDKLGEETGLGYTITPDPSTISVKNLKSKSRAEPFSVKAVAQSFSPENSAGLTKTAIETTARVIGKHLKVPYLKQTLAIARQASQLTEALNDSLGQGDLDRITSNLDALDTYLNDVEMQVNQALETLAGASVSDDRLIGALNVPVNSGALDRSSLEQDFKIARASIKQARNLAGRVSRYLIEKRAA</sequence>
<organism evidence="2 3">
    <name type="scientific">Pseudomonas fluorescens</name>
    <dbReference type="NCBI Taxonomy" id="294"/>
    <lineage>
        <taxon>Bacteria</taxon>
        <taxon>Pseudomonadati</taxon>
        <taxon>Pseudomonadota</taxon>
        <taxon>Gammaproteobacteria</taxon>
        <taxon>Pseudomonadales</taxon>
        <taxon>Pseudomonadaceae</taxon>
        <taxon>Pseudomonas</taxon>
    </lineage>
</organism>
<dbReference type="NCBIfam" id="TIGR03696">
    <property type="entry name" value="Rhs_assc_core"/>
    <property type="match status" value="1"/>
</dbReference>
<dbReference type="AlphaFoldDB" id="A0A5E7IPM3"/>
<dbReference type="EMBL" id="CABVIH010000007">
    <property type="protein sequence ID" value="VVO78751.1"/>
    <property type="molecule type" value="Genomic_DNA"/>
</dbReference>
<dbReference type="InterPro" id="IPR050708">
    <property type="entry name" value="T6SS_VgrG/RHS"/>
</dbReference>
<reference evidence="2 3" key="1">
    <citation type="submission" date="2019-09" db="EMBL/GenBank/DDBJ databases">
        <authorList>
            <person name="Chandra G."/>
            <person name="Truman W A."/>
        </authorList>
    </citation>
    <scope>NUCLEOTIDE SEQUENCE [LARGE SCALE GENOMIC DNA]</scope>
    <source>
        <strain evidence="2">PS880</strain>
    </source>
</reference>
<gene>
    <name evidence="2" type="ORF">PS880_01686</name>
</gene>
<protein>
    <recommendedName>
        <fullName evidence="4">Toxin</fullName>
    </recommendedName>
</protein>
<dbReference type="RefSeq" id="WP_150779358.1">
    <property type="nucleotide sequence ID" value="NZ_CABVIH010000007.1"/>
</dbReference>
<evidence type="ECO:0000313" key="3">
    <source>
        <dbReference type="Proteomes" id="UP000375525"/>
    </source>
</evidence>
<dbReference type="OrthoDB" id="7056038at2"/>